<keyword evidence="1" id="KW-0812">Transmembrane</keyword>
<name>A0AAW9S2W7_9HYPH</name>
<dbReference type="AlphaFoldDB" id="A0AAW9S2W7"/>
<sequence length="81" mass="7886">MRPVLIASIGALIGAVLGVPAGYVAGALIGDPTEACSGTACGFFGSIMIIAGLFGGAVIGAVVGLRLSRPEGRRPPAGPRP</sequence>
<keyword evidence="1" id="KW-1133">Transmembrane helix</keyword>
<gene>
    <name evidence="2" type="ORF">V3328_25550</name>
</gene>
<evidence type="ECO:0000313" key="2">
    <source>
        <dbReference type="EMBL" id="MEJ8574865.1"/>
    </source>
</evidence>
<keyword evidence="3" id="KW-1185">Reference proteome</keyword>
<dbReference type="RefSeq" id="WP_340332559.1">
    <property type="nucleotide sequence ID" value="NZ_JAZHOF010000014.1"/>
</dbReference>
<comment type="caution">
    <text evidence="2">The sequence shown here is derived from an EMBL/GenBank/DDBJ whole genome shotgun (WGS) entry which is preliminary data.</text>
</comment>
<dbReference type="EMBL" id="JAZHOF010000014">
    <property type="protein sequence ID" value="MEJ8574865.1"/>
    <property type="molecule type" value="Genomic_DNA"/>
</dbReference>
<feature type="transmembrane region" description="Helical" evidence="1">
    <location>
        <begin position="42"/>
        <end position="65"/>
    </location>
</feature>
<organism evidence="2 3">
    <name type="scientific">Microbaculum marinum</name>
    <dbReference type="NCBI Taxonomy" id="1764581"/>
    <lineage>
        <taxon>Bacteria</taxon>
        <taxon>Pseudomonadati</taxon>
        <taxon>Pseudomonadota</taxon>
        <taxon>Alphaproteobacteria</taxon>
        <taxon>Hyphomicrobiales</taxon>
        <taxon>Tepidamorphaceae</taxon>
        <taxon>Microbaculum</taxon>
    </lineage>
</organism>
<protein>
    <submittedName>
        <fullName evidence="2">Uncharacterized protein</fullName>
    </submittedName>
</protein>
<keyword evidence="1" id="KW-0472">Membrane</keyword>
<proteinExistence type="predicted"/>
<accession>A0AAW9S2W7</accession>
<dbReference type="Proteomes" id="UP001378188">
    <property type="component" value="Unassembled WGS sequence"/>
</dbReference>
<evidence type="ECO:0000313" key="3">
    <source>
        <dbReference type="Proteomes" id="UP001378188"/>
    </source>
</evidence>
<reference evidence="2 3" key="1">
    <citation type="submission" date="2024-02" db="EMBL/GenBank/DDBJ databases">
        <title>Genome analysis and characterization of Microbaculum marinisediminis sp. nov., isolated from marine sediment.</title>
        <authorList>
            <person name="Du Z.-J."/>
            <person name="Ye Y.-Q."/>
            <person name="Zhang Z.-R."/>
            <person name="Yuan S.-M."/>
            <person name="Zhang X.-Y."/>
        </authorList>
    </citation>
    <scope>NUCLEOTIDE SEQUENCE [LARGE SCALE GENOMIC DNA]</scope>
    <source>
        <strain evidence="2 3">SDUM1044001</strain>
    </source>
</reference>
<evidence type="ECO:0000256" key="1">
    <source>
        <dbReference type="SAM" id="Phobius"/>
    </source>
</evidence>